<feature type="domain" description="FAD dependent oxidoreductase" evidence="5">
    <location>
        <begin position="6"/>
        <end position="345"/>
    </location>
</feature>
<keyword evidence="7" id="KW-1185">Reference proteome</keyword>
<dbReference type="EMBL" id="JAPWIE010000010">
    <property type="protein sequence ID" value="MCZ4553496.1"/>
    <property type="molecule type" value="Genomic_DNA"/>
</dbReference>
<accession>A0ABT4N5C1</accession>
<name>A0ABT4N5C1_GORRU</name>
<dbReference type="PANTHER" id="PTHR10961:SF46">
    <property type="entry name" value="PEROXISOMAL SARCOSINE OXIDASE"/>
    <property type="match status" value="1"/>
</dbReference>
<reference evidence="6" key="1">
    <citation type="submission" date="2022-12" db="EMBL/GenBank/DDBJ databases">
        <authorList>
            <person name="Krivoruchko A.V."/>
            <person name="Elkin A."/>
        </authorList>
    </citation>
    <scope>NUCLEOTIDE SEQUENCE</scope>
    <source>
        <strain evidence="6">IEGM 1388</strain>
    </source>
</reference>
<dbReference type="InterPro" id="IPR036188">
    <property type="entry name" value="FAD/NAD-bd_sf"/>
</dbReference>
<dbReference type="SUPFAM" id="SSF51905">
    <property type="entry name" value="FAD/NAD(P)-binding domain"/>
    <property type="match status" value="1"/>
</dbReference>
<evidence type="ECO:0000259" key="5">
    <source>
        <dbReference type="Pfam" id="PF01266"/>
    </source>
</evidence>
<organism evidence="6 7">
    <name type="scientific">Gordonia rubripertincta</name>
    <name type="common">Rhodococcus corallinus</name>
    <dbReference type="NCBI Taxonomy" id="36822"/>
    <lineage>
        <taxon>Bacteria</taxon>
        <taxon>Bacillati</taxon>
        <taxon>Actinomycetota</taxon>
        <taxon>Actinomycetes</taxon>
        <taxon>Mycobacteriales</taxon>
        <taxon>Gordoniaceae</taxon>
        <taxon>Gordonia</taxon>
    </lineage>
</organism>
<dbReference type="RefSeq" id="WP_301574145.1">
    <property type="nucleotide sequence ID" value="NZ_JAPWIE010000010.1"/>
</dbReference>
<proteinExistence type="predicted"/>
<dbReference type="Pfam" id="PF01266">
    <property type="entry name" value="DAO"/>
    <property type="match status" value="1"/>
</dbReference>
<sequence>MTITSDVAVIGAGIIGLSAAHALQATGLSVTVYDSGTPGAGQSTGPSRLFRHAHDDVRMIDLAVRARTLWDNWSDEFGTELVSGDGAVALGDTAARRFIPLGGHPNTPVRALDADELRSLMPLLAEYEGPAMFDERAGAIRTHAAIGALAGKVGGSLINDHVLSTRPLGTGGVEVRTGAGVSTHGAVVVCAGQGTAGLASAAGVSVPVRVTAHARSSFRLREPGLVTLPNLQDGSGAFGETGVYAAAYPDRTAVGLGTSDEVAPNEFGGVSDPNKLAAVADQAATYVSKALPGLDPEPIGHVHCWVTTLPWGDDGVAIWQADNSYFLVGHNLFKHAPVLGEALARSVTEATVPELFRPESLLGKTHTDQL</sequence>
<evidence type="ECO:0000256" key="1">
    <source>
        <dbReference type="ARBA" id="ARBA00001974"/>
    </source>
</evidence>
<dbReference type="Gene3D" id="3.30.9.10">
    <property type="entry name" value="D-Amino Acid Oxidase, subunit A, domain 2"/>
    <property type="match status" value="1"/>
</dbReference>
<dbReference type="InterPro" id="IPR006076">
    <property type="entry name" value="FAD-dep_OxRdtase"/>
</dbReference>
<dbReference type="Proteomes" id="UP001067235">
    <property type="component" value="Unassembled WGS sequence"/>
</dbReference>
<dbReference type="InterPro" id="IPR045170">
    <property type="entry name" value="MTOX"/>
</dbReference>
<keyword evidence="3" id="KW-0274">FAD</keyword>
<keyword evidence="2" id="KW-0285">Flavoprotein</keyword>
<comment type="cofactor">
    <cofactor evidence="1">
        <name>FAD</name>
        <dbReference type="ChEBI" id="CHEBI:57692"/>
    </cofactor>
</comment>
<dbReference type="Gene3D" id="3.50.50.60">
    <property type="entry name" value="FAD/NAD(P)-binding domain"/>
    <property type="match status" value="1"/>
</dbReference>
<evidence type="ECO:0000256" key="2">
    <source>
        <dbReference type="ARBA" id="ARBA00022630"/>
    </source>
</evidence>
<comment type="caution">
    <text evidence="6">The sequence shown here is derived from an EMBL/GenBank/DDBJ whole genome shotgun (WGS) entry which is preliminary data.</text>
</comment>
<evidence type="ECO:0000313" key="7">
    <source>
        <dbReference type="Proteomes" id="UP001067235"/>
    </source>
</evidence>
<gene>
    <name evidence="6" type="ORF">O4213_26155</name>
</gene>
<keyword evidence="4" id="KW-0560">Oxidoreductase</keyword>
<protein>
    <submittedName>
        <fullName evidence="6">FAD-binding oxidoreductase</fullName>
    </submittedName>
</protein>
<evidence type="ECO:0000256" key="3">
    <source>
        <dbReference type="ARBA" id="ARBA00022827"/>
    </source>
</evidence>
<dbReference type="PRINTS" id="PR00420">
    <property type="entry name" value="RNGMNOXGNASE"/>
</dbReference>
<evidence type="ECO:0000313" key="6">
    <source>
        <dbReference type="EMBL" id="MCZ4553496.1"/>
    </source>
</evidence>
<dbReference type="PANTHER" id="PTHR10961">
    <property type="entry name" value="PEROXISOMAL SARCOSINE OXIDASE"/>
    <property type="match status" value="1"/>
</dbReference>
<evidence type="ECO:0000256" key="4">
    <source>
        <dbReference type="ARBA" id="ARBA00023002"/>
    </source>
</evidence>